<dbReference type="NCBIfam" id="TIGR02050">
    <property type="entry name" value="gshA_cyan_rel"/>
    <property type="match status" value="1"/>
</dbReference>
<dbReference type="PANTHER" id="PTHR36510">
    <property type="entry name" value="GLUTAMATE--CYSTEINE LIGASE 2-RELATED"/>
    <property type="match status" value="1"/>
</dbReference>
<dbReference type="EC" id="6.3.2.2" evidence="5"/>
<dbReference type="InterPro" id="IPR050141">
    <property type="entry name" value="GCL_type2/YbdK_subfam"/>
</dbReference>
<comment type="catalytic activity">
    <reaction evidence="4 5">
        <text>L-cysteine + L-glutamate + ATP = gamma-L-glutamyl-L-cysteine + ADP + phosphate + H(+)</text>
        <dbReference type="Rhea" id="RHEA:13285"/>
        <dbReference type="ChEBI" id="CHEBI:15378"/>
        <dbReference type="ChEBI" id="CHEBI:29985"/>
        <dbReference type="ChEBI" id="CHEBI:30616"/>
        <dbReference type="ChEBI" id="CHEBI:35235"/>
        <dbReference type="ChEBI" id="CHEBI:43474"/>
        <dbReference type="ChEBI" id="CHEBI:58173"/>
        <dbReference type="ChEBI" id="CHEBI:456216"/>
        <dbReference type="EC" id="6.3.2.2"/>
    </reaction>
</comment>
<evidence type="ECO:0000256" key="4">
    <source>
        <dbReference type="ARBA" id="ARBA00048819"/>
    </source>
</evidence>
<reference evidence="7" key="2">
    <citation type="submission" date="2021-04" db="EMBL/GenBank/DDBJ databases">
        <title>Saccharothrix algeriensis WGS.</title>
        <authorList>
            <person name="Stuskova K."/>
            <person name="Hakalova E."/>
            <person name="Tebbal A.B."/>
            <person name="Eichmeier A."/>
        </authorList>
    </citation>
    <scope>NUCLEOTIDE SEQUENCE</scope>
    <source>
        <strain evidence="7">NRRL B-24137</strain>
    </source>
</reference>
<comment type="similarity">
    <text evidence="5">Belongs to the glutamate--cysteine ligase type 2 family. YbdK subfamily.</text>
</comment>
<evidence type="ECO:0000256" key="3">
    <source>
        <dbReference type="ARBA" id="ARBA00022840"/>
    </source>
</evidence>
<dbReference type="InterPro" id="IPR014746">
    <property type="entry name" value="Gln_synth/guanido_kin_cat_dom"/>
</dbReference>
<keyword evidence="9" id="KW-1185">Reference proteome</keyword>
<evidence type="ECO:0000256" key="5">
    <source>
        <dbReference type="HAMAP-Rule" id="MF_01609"/>
    </source>
</evidence>
<keyword evidence="1 5" id="KW-0436">Ligase</keyword>
<evidence type="ECO:0000313" key="8">
    <source>
        <dbReference type="Proteomes" id="UP000671828"/>
    </source>
</evidence>
<accession>A0A8T8HYX2</accession>
<dbReference type="InterPro" id="IPR006336">
    <property type="entry name" value="GCS2"/>
</dbReference>
<sequence>MTTTAAPTRRASTLGVEEEFLLVDPATCRTAARADAVLARVGALPAGAKAERELLATQVEFASGVCTEPADLHGQLLAGRRALVDAAAAEGVLVVPSGTPVLAGPVPPPTGGDRFTRISDLYRGQVADYQCCGCHVHVGVPDRETAVAVVNHLRPWLPTLLALSVNSPFSAGRDTGFGSWRMVQQARFPGSGVPPRFASAAEHDAAVARLAECGVLVDGSMTFWLARPSPKYPTVEVRAADAAVTAADAVLQAELTRALVDRALDDLAAGREAPRLDDQVLAAAVWSAARYGLDGPGVDPWRGVPVPAADLLRSLVEHVSFTGPVWSAVEGGSGARRQRAAAAGGGPAAVVELLAAACIAGPEPGNPRP</sequence>
<dbReference type="HAMAP" id="MF_01609">
    <property type="entry name" value="Glu_cys_ligase_2"/>
    <property type="match status" value="1"/>
</dbReference>
<evidence type="ECO:0000256" key="2">
    <source>
        <dbReference type="ARBA" id="ARBA00022741"/>
    </source>
</evidence>
<organism evidence="7 8">
    <name type="scientific">Saccharothrix algeriensis</name>
    <dbReference type="NCBI Taxonomy" id="173560"/>
    <lineage>
        <taxon>Bacteria</taxon>
        <taxon>Bacillati</taxon>
        <taxon>Actinomycetota</taxon>
        <taxon>Actinomycetes</taxon>
        <taxon>Pseudonocardiales</taxon>
        <taxon>Pseudonocardiaceae</taxon>
        <taxon>Saccharothrix</taxon>
    </lineage>
</organism>
<dbReference type="EMBL" id="JAFBCL010000001">
    <property type="protein sequence ID" value="MBM7809233.1"/>
    <property type="molecule type" value="Genomic_DNA"/>
</dbReference>
<protein>
    <recommendedName>
        <fullName evidence="5">Putative glutamate--cysteine ligase 2</fullName>
        <ecNumber evidence="5">6.3.2.2</ecNumber>
    </recommendedName>
    <alternativeName>
        <fullName evidence="5">Gamma-glutamylcysteine synthetase 2</fullName>
        <shortName evidence="5">GCS 2</shortName>
        <shortName evidence="5">Gamma-GCS 2</shortName>
    </alternativeName>
</protein>
<evidence type="ECO:0000313" key="6">
    <source>
        <dbReference type="EMBL" id="MBM7809233.1"/>
    </source>
</evidence>
<proteinExistence type="inferred from homology"/>
<evidence type="ECO:0000313" key="7">
    <source>
        <dbReference type="EMBL" id="QTR03587.1"/>
    </source>
</evidence>
<keyword evidence="3 5" id="KW-0067">ATP-binding</keyword>
<dbReference type="SUPFAM" id="SSF55931">
    <property type="entry name" value="Glutamine synthetase/guanido kinase"/>
    <property type="match status" value="1"/>
</dbReference>
<evidence type="ECO:0000256" key="1">
    <source>
        <dbReference type="ARBA" id="ARBA00022598"/>
    </source>
</evidence>
<dbReference type="InterPro" id="IPR011793">
    <property type="entry name" value="YbdK"/>
</dbReference>
<keyword evidence="2 5" id="KW-0547">Nucleotide-binding</keyword>
<dbReference type="PANTHER" id="PTHR36510:SF1">
    <property type="entry name" value="GLUTAMATE--CYSTEINE LIGASE 2-RELATED"/>
    <property type="match status" value="1"/>
</dbReference>
<dbReference type="GO" id="GO:0004357">
    <property type="term" value="F:glutamate-cysteine ligase activity"/>
    <property type="evidence" value="ECO:0007669"/>
    <property type="project" value="UniProtKB-EC"/>
</dbReference>
<dbReference type="EMBL" id="CP072788">
    <property type="protein sequence ID" value="QTR03587.1"/>
    <property type="molecule type" value="Genomic_DNA"/>
</dbReference>
<dbReference type="Proteomes" id="UP000671828">
    <property type="component" value="Chromosome"/>
</dbReference>
<dbReference type="AlphaFoldDB" id="A0A8T8HYX2"/>
<gene>
    <name evidence="7" type="ORF">J7S33_00525</name>
    <name evidence="6" type="ORF">JOE68_000098</name>
</gene>
<name>A0A8T8HYX2_9PSEU</name>
<comment type="function">
    <text evidence="5">ATP-dependent carboxylate-amine ligase which exhibits weak glutamate--cysteine ligase activity.</text>
</comment>
<dbReference type="RefSeq" id="WP_204840363.1">
    <property type="nucleotide sequence ID" value="NZ_JAFBCL010000001.1"/>
</dbReference>
<dbReference type="Gene3D" id="3.30.590.20">
    <property type="match status" value="1"/>
</dbReference>
<dbReference type="GO" id="GO:0042398">
    <property type="term" value="P:modified amino acid biosynthetic process"/>
    <property type="evidence" value="ECO:0007669"/>
    <property type="project" value="InterPro"/>
</dbReference>
<dbReference type="Pfam" id="PF04107">
    <property type="entry name" value="GCS2"/>
    <property type="match status" value="1"/>
</dbReference>
<evidence type="ECO:0000313" key="9">
    <source>
        <dbReference type="Proteomes" id="UP001195724"/>
    </source>
</evidence>
<dbReference type="Proteomes" id="UP001195724">
    <property type="component" value="Unassembled WGS sequence"/>
</dbReference>
<reference evidence="6 9" key="1">
    <citation type="submission" date="2021-01" db="EMBL/GenBank/DDBJ databases">
        <title>Sequencing the genomes of 1000 actinobacteria strains.</title>
        <authorList>
            <person name="Klenk H.-P."/>
        </authorList>
    </citation>
    <scope>NUCLEOTIDE SEQUENCE [LARGE SCALE GENOMIC DNA]</scope>
    <source>
        <strain evidence="6 9">DSM 44581</strain>
    </source>
</reference>
<dbReference type="GO" id="GO:0005524">
    <property type="term" value="F:ATP binding"/>
    <property type="evidence" value="ECO:0007669"/>
    <property type="project" value="UniProtKB-KW"/>
</dbReference>